<proteinExistence type="predicted"/>
<organism evidence="2 3">
    <name type="scientific">Pelobates cultripes</name>
    <name type="common">Western spadefoot toad</name>
    <dbReference type="NCBI Taxonomy" id="61616"/>
    <lineage>
        <taxon>Eukaryota</taxon>
        <taxon>Metazoa</taxon>
        <taxon>Chordata</taxon>
        <taxon>Craniata</taxon>
        <taxon>Vertebrata</taxon>
        <taxon>Euteleostomi</taxon>
        <taxon>Amphibia</taxon>
        <taxon>Batrachia</taxon>
        <taxon>Anura</taxon>
        <taxon>Pelobatoidea</taxon>
        <taxon>Pelobatidae</taxon>
        <taxon>Pelobates</taxon>
    </lineage>
</organism>
<dbReference type="AlphaFoldDB" id="A0AAD1TAF5"/>
<dbReference type="Proteomes" id="UP001295444">
    <property type="component" value="Chromosome 11"/>
</dbReference>
<keyword evidence="3" id="KW-1185">Reference proteome</keyword>
<feature type="compositionally biased region" description="Basic and acidic residues" evidence="1">
    <location>
        <begin position="171"/>
        <end position="182"/>
    </location>
</feature>
<name>A0AAD1TAF5_PELCU</name>
<evidence type="ECO:0000313" key="2">
    <source>
        <dbReference type="EMBL" id="CAH2322541.1"/>
    </source>
</evidence>
<evidence type="ECO:0000256" key="1">
    <source>
        <dbReference type="SAM" id="MobiDB-lite"/>
    </source>
</evidence>
<sequence length="189" mass="20871">MADGAREHPEPTWETGFNAAFDKICATFWGQIAARAEQTQQPITYTTQPQAEFLSANSPTEITHPAMHMENVAVSAACPSSGPGTHTEVPLQRQPYTRGFIRELEAPRAHDPQNRIHGTTARVPFTAAGRRQLARRLRKTMSSRKRPTPRPVKRPPAAEECEWNGQGPPSWHEDLASQDHRAIPPGGVG</sequence>
<gene>
    <name evidence="2" type="ORF">PECUL_23A039585</name>
</gene>
<reference evidence="2" key="1">
    <citation type="submission" date="2022-03" db="EMBL/GenBank/DDBJ databases">
        <authorList>
            <person name="Alioto T."/>
            <person name="Alioto T."/>
            <person name="Gomez Garrido J."/>
        </authorList>
    </citation>
    <scope>NUCLEOTIDE SEQUENCE</scope>
</reference>
<protein>
    <submittedName>
        <fullName evidence="2">Uncharacterized protein</fullName>
    </submittedName>
</protein>
<evidence type="ECO:0000313" key="3">
    <source>
        <dbReference type="Proteomes" id="UP001295444"/>
    </source>
</evidence>
<feature type="region of interest" description="Disordered" evidence="1">
    <location>
        <begin position="137"/>
        <end position="189"/>
    </location>
</feature>
<accession>A0AAD1TAF5</accession>
<feature type="compositionally biased region" description="Basic residues" evidence="1">
    <location>
        <begin position="137"/>
        <end position="153"/>
    </location>
</feature>
<dbReference type="EMBL" id="OW240922">
    <property type="protein sequence ID" value="CAH2322541.1"/>
    <property type="molecule type" value="Genomic_DNA"/>
</dbReference>